<keyword evidence="4" id="KW-1185">Reference proteome</keyword>
<dbReference type="AlphaFoldDB" id="B8M030"/>
<dbReference type="EMBL" id="EQ962653">
    <property type="protein sequence ID" value="EED20962.1"/>
    <property type="molecule type" value="Genomic_DNA"/>
</dbReference>
<protein>
    <recommendedName>
        <fullName evidence="2">Myb-like domain-containing protein</fullName>
    </recommendedName>
</protein>
<dbReference type="CDD" id="cd00167">
    <property type="entry name" value="SANT"/>
    <property type="match status" value="1"/>
</dbReference>
<dbReference type="GeneID" id="8104833"/>
<feature type="compositionally biased region" description="Polar residues" evidence="1">
    <location>
        <begin position="270"/>
        <end position="288"/>
    </location>
</feature>
<dbReference type="SMART" id="SM00717">
    <property type="entry name" value="SANT"/>
    <property type="match status" value="1"/>
</dbReference>
<dbReference type="InParanoid" id="B8M030"/>
<feature type="compositionally biased region" description="Polar residues" evidence="1">
    <location>
        <begin position="375"/>
        <end position="392"/>
    </location>
</feature>
<accession>B8M030</accession>
<evidence type="ECO:0000313" key="4">
    <source>
        <dbReference type="Proteomes" id="UP000001745"/>
    </source>
</evidence>
<name>B8M030_TALSN</name>
<gene>
    <name evidence="3" type="ORF">TSTA_081950</name>
</gene>
<feature type="compositionally biased region" description="Polar residues" evidence="1">
    <location>
        <begin position="252"/>
        <end position="262"/>
    </location>
</feature>
<reference evidence="4" key="1">
    <citation type="journal article" date="2015" name="Genome Announc.">
        <title>Genome sequence of the AIDS-associated pathogen Penicillium marneffei (ATCC18224) and its near taxonomic relative Talaromyces stipitatus (ATCC10500).</title>
        <authorList>
            <person name="Nierman W.C."/>
            <person name="Fedorova-Abrams N.D."/>
            <person name="Andrianopoulos A."/>
        </authorList>
    </citation>
    <scope>NUCLEOTIDE SEQUENCE [LARGE SCALE GENOMIC DNA]</scope>
    <source>
        <strain evidence="4">ATCC 10500 / CBS 375.48 / QM 6759 / NRRL 1006</strain>
    </source>
</reference>
<organism evidence="3 4">
    <name type="scientific">Talaromyces stipitatus (strain ATCC 10500 / CBS 375.48 / QM 6759 / NRRL 1006)</name>
    <name type="common">Penicillium stipitatum</name>
    <dbReference type="NCBI Taxonomy" id="441959"/>
    <lineage>
        <taxon>Eukaryota</taxon>
        <taxon>Fungi</taxon>
        <taxon>Dikarya</taxon>
        <taxon>Ascomycota</taxon>
        <taxon>Pezizomycotina</taxon>
        <taxon>Eurotiomycetes</taxon>
        <taxon>Eurotiomycetidae</taxon>
        <taxon>Eurotiales</taxon>
        <taxon>Trichocomaceae</taxon>
        <taxon>Talaromyces</taxon>
        <taxon>Talaromyces sect. Talaromyces</taxon>
    </lineage>
</organism>
<sequence length="621" mass="69824">MVMYQHREPKKLPKSPAIPHGISSFQSHMISSMSHPLTICPHTSTVQAASPSLLIKENHSSIPHIYLNTAHTQTQSDDFHQPAVAVPIDSDETYKEHGVCDTMICQNGSRNESQNKDEGSCNNYYVDGEQGIAGLTNGTEMPTAEDLAAVWSPELDAPYHHSHSEQPGSTIPESPVQEMPPDVANKSTFPAQWSDADSFDQVSISPIHTIPVLDPMCPTYPTITILEDKDYQPTVHQISPAHGNRAIAFPPTQFQQTDSRTSALRKKRQLNNSQPTQSTLVRATSERLSVTVPGRNSRSSNTSRARRHSRGSPSAQSTESDDSEDSDYHEHSHAGDQITNLESEPRPAKRQRRADAGTHPCRQRRGRLQERDHSTASLQSRPSLESMVQNSTSSETIRIDGRLLRKVSLGRAEYCCWFTEAQGSTALSPAWSDCLAAFQKQANERDQWTSMSDLQVINIEGIFTRELNPCGYTWSCSFKERYTPPQTDKSSHEERLTPDEDGFMEDNEVSQLVEMPVSSKGNEYTPEEDKLIIQLKEVEKLPWSRIAAHFRGRTKSALQVRYCTALKDKRHKSQTKGRRKPRTSQPRVAAEKSRQDIENSTPSRQYSLRQSRQIPDRYVPE</sequence>
<feature type="region of interest" description="Disordered" evidence="1">
    <location>
        <begin position="566"/>
        <end position="621"/>
    </location>
</feature>
<dbReference type="Pfam" id="PF13921">
    <property type="entry name" value="Myb_DNA-bind_6"/>
    <property type="match status" value="1"/>
</dbReference>
<feature type="compositionally biased region" description="Polar residues" evidence="1">
    <location>
        <begin position="598"/>
        <end position="613"/>
    </location>
</feature>
<dbReference type="HOGENOM" id="CLU_453483_0_0_1"/>
<dbReference type="VEuPathDB" id="FungiDB:TSTA_081950"/>
<dbReference type="eggNOG" id="ENOG502R6QQ">
    <property type="taxonomic scope" value="Eukaryota"/>
</dbReference>
<dbReference type="SUPFAM" id="SSF46689">
    <property type="entry name" value="Homeodomain-like"/>
    <property type="match status" value="1"/>
</dbReference>
<dbReference type="InterPro" id="IPR009057">
    <property type="entry name" value="Homeodomain-like_sf"/>
</dbReference>
<feature type="region of interest" description="Disordered" evidence="1">
    <location>
        <begin position="157"/>
        <end position="184"/>
    </location>
</feature>
<feature type="domain" description="Myb-like" evidence="2">
    <location>
        <begin position="520"/>
        <end position="568"/>
    </location>
</feature>
<evidence type="ECO:0000259" key="2">
    <source>
        <dbReference type="SMART" id="SM00717"/>
    </source>
</evidence>
<feature type="region of interest" description="Disordered" evidence="1">
    <location>
        <begin position="483"/>
        <end position="502"/>
    </location>
</feature>
<proteinExistence type="predicted"/>
<evidence type="ECO:0000256" key="1">
    <source>
        <dbReference type="SAM" id="MobiDB-lite"/>
    </source>
</evidence>
<feature type="region of interest" description="Disordered" evidence="1">
    <location>
        <begin position="250"/>
        <end position="392"/>
    </location>
</feature>
<evidence type="ECO:0000313" key="3">
    <source>
        <dbReference type="EMBL" id="EED20962.1"/>
    </source>
</evidence>
<dbReference type="RefSeq" id="XP_002477925.1">
    <property type="nucleotide sequence ID" value="XM_002477880.1"/>
</dbReference>
<dbReference type="Gene3D" id="1.10.10.60">
    <property type="entry name" value="Homeodomain-like"/>
    <property type="match status" value="1"/>
</dbReference>
<dbReference type="Proteomes" id="UP000001745">
    <property type="component" value="Unassembled WGS sequence"/>
</dbReference>
<dbReference type="OrthoDB" id="4223402at2759"/>
<feature type="compositionally biased region" description="Basic and acidic residues" evidence="1">
    <location>
        <begin position="489"/>
        <end position="498"/>
    </location>
</feature>
<feature type="compositionally biased region" description="Basic residues" evidence="1">
    <location>
        <begin position="568"/>
        <end position="582"/>
    </location>
</feature>
<dbReference type="InterPro" id="IPR001005">
    <property type="entry name" value="SANT/Myb"/>
</dbReference>
<dbReference type="PhylomeDB" id="B8M030"/>